<dbReference type="EMBL" id="ML145337">
    <property type="protein sequence ID" value="TBU51348.1"/>
    <property type="molecule type" value="Genomic_DNA"/>
</dbReference>
<accession>A0A4Q9PA78</accession>
<organism evidence="2 3">
    <name type="scientific">Dichomitus squalens</name>
    <dbReference type="NCBI Taxonomy" id="114155"/>
    <lineage>
        <taxon>Eukaryota</taxon>
        <taxon>Fungi</taxon>
        <taxon>Dikarya</taxon>
        <taxon>Basidiomycota</taxon>
        <taxon>Agaricomycotina</taxon>
        <taxon>Agaricomycetes</taxon>
        <taxon>Polyporales</taxon>
        <taxon>Polyporaceae</taxon>
        <taxon>Dichomitus</taxon>
    </lineage>
</organism>
<evidence type="ECO:0000313" key="2">
    <source>
        <dbReference type="EMBL" id="TBU51348.1"/>
    </source>
</evidence>
<reference evidence="2 3" key="1">
    <citation type="submission" date="2019-01" db="EMBL/GenBank/DDBJ databases">
        <title>Draft genome sequences of three monokaryotic isolates of the white-rot basidiomycete fungus Dichomitus squalens.</title>
        <authorList>
            <consortium name="DOE Joint Genome Institute"/>
            <person name="Lopez S.C."/>
            <person name="Andreopoulos B."/>
            <person name="Pangilinan J."/>
            <person name="Lipzen A."/>
            <person name="Riley R."/>
            <person name="Ahrendt S."/>
            <person name="Ng V."/>
            <person name="Barry K."/>
            <person name="Daum C."/>
            <person name="Grigoriev I.V."/>
            <person name="Hilden K.S."/>
            <person name="Makela M.R."/>
            <person name="de Vries R.P."/>
        </authorList>
    </citation>
    <scope>NUCLEOTIDE SEQUENCE [LARGE SCALE GENOMIC DNA]</scope>
    <source>
        <strain evidence="2 3">CBS 464.89</strain>
    </source>
</reference>
<dbReference type="AlphaFoldDB" id="A0A4Q9PA78"/>
<proteinExistence type="predicted"/>
<evidence type="ECO:0008006" key="4">
    <source>
        <dbReference type="Google" id="ProtNLM"/>
    </source>
</evidence>
<protein>
    <recommendedName>
        <fullName evidence="4">F-box domain-containing protein</fullName>
    </recommendedName>
</protein>
<sequence>MKFYEAVQAKPRLQPVVQSLSFPWDQFSPFSLLSILPGLRHVTFDSITRMEDTQFSPPTPLCVRQFSGGLRSLTIRRAWFPMQTAFLNFLSAFPNIECLTCERLYLNMHEDTPTVQDLSSRRLQLRALNILGDVDQFATKLLFELVAQLAVTSPRTRSYPTSPPSCATHRIQLRNTIYAASSTRQGWLGPLDMVDTSRNSSDPSCHPSLTRFTQYSDRRCHSGPLGFRHWISIQAMWSICRPGALCNIGEGPAQVPRASRTIDSARMPNPE</sequence>
<name>A0A4Q9PA78_9APHY</name>
<keyword evidence="3" id="KW-1185">Reference proteome</keyword>
<evidence type="ECO:0000313" key="3">
    <source>
        <dbReference type="Proteomes" id="UP000292082"/>
    </source>
</evidence>
<evidence type="ECO:0000256" key="1">
    <source>
        <dbReference type="SAM" id="MobiDB-lite"/>
    </source>
</evidence>
<feature type="region of interest" description="Disordered" evidence="1">
    <location>
        <begin position="252"/>
        <end position="271"/>
    </location>
</feature>
<gene>
    <name evidence="2" type="ORF">BD310DRAFT_360258</name>
</gene>
<dbReference type="Proteomes" id="UP000292082">
    <property type="component" value="Unassembled WGS sequence"/>
</dbReference>